<evidence type="ECO:0000259" key="7">
    <source>
        <dbReference type="Pfam" id="PF00294"/>
    </source>
</evidence>
<keyword evidence="2 6" id="KW-0808">Transferase</keyword>
<evidence type="ECO:0000256" key="6">
    <source>
        <dbReference type="PIRNR" id="PIRNR000535"/>
    </source>
</evidence>
<dbReference type="InterPro" id="IPR017583">
    <property type="entry name" value="Tagatose/fructose_Pkinase"/>
</dbReference>
<dbReference type="CDD" id="cd01164">
    <property type="entry name" value="FruK_PfkB_like"/>
    <property type="match status" value="1"/>
</dbReference>
<dbReference type="Proteomes" id="UP001589693">
    <property type="component" value="Unassembled WGS sequence"/>
</dbReference>
<evidence type="ECO:0000313" key="8">
    <source>
        <dbReference type="EMBL" id="MFB9908709.1"/>
    </source>
</evidence>
<dbReference type="EMBL" id="JBHLZU010000027">
    <property type="protein sequence ID" value="MFB9908709.1"/>
    <property type="molecule type" value="Genomic_DNA"/>
</dbReference>
<dbReference type="InterPro" id="IPR011611">
    <property type="entry name" value="PfkB_dom"/>
</dbReference>
<dbReference type="Gene3D" id="3.40.1190.20">
    <property type="match status" value="1"/>
</dbReference>
<reference evidence="8 9" key="1">
    <citation type="submission" date="2024-09" db="EMBL/GenBank/DDBJ databases">
        <authorList>
            <person name="Sun Q."/>
            <person name="Mori K."/>
        </authorList>
    </citation>
    <scope>NUCLEOTIDE SEQUENCE [LARGE SCALE GENOMIC DNA]</scope>
    <source>
        <strain evidence="8 9">TBRC 7907</strain>
    </source>
</reference>
<dbReference type="Pfam" id="PF00294">
    <property type="entry name" value="PfkB"/>
    <property type="match status" value="1"/>
</dbReference>
<sequence>MILTVTLNAALDVTYTVERVVTGESHRVRGVTQRAGGKGINVARVLRTLGSPVLATGLAGGDTGRSLLDELTSSGIPHEFVPIDGESRRTVAVVSANDGEATLFNEPGPEVSAAEWTAFVERFRSLASRASVVVLSGSMPPGVPEDGYAHLVSLVDGKTIVDASGPALRHAVAMRPNVIKPNARELAETTGHSELAPGISSLLRDGAQAVVASLGPEGLLAATEGASWRLAPPARLAGNPTGAGDACVAGLAAGLLAGADWPALLREAVALSAAAVVHPVAGGVDADTYAQLRATLPGARKAL</sequence>
<evidence type="ECO:0000256" key="2">
    <source>
        <dbReference type="ARBA" id="ARBA00022679"/>
    </source>
</evidence>
<evidence type="ECO:0000256" key="1">
    <source>
        <dbReference type="ARBA" id="ARBA00010688"/>
    </source>
</evidence>
<accession>A0ABV6A6A6</accession>
<evidence type="ECO:0000256" key="5">
    <source>
        <dbReference type="ARBA" id="ARBA00022840"/>
    </source>
</evidence>
<name>A0ABV6A6A6_9PSEU</name>
<proteinExistence type="inferred from homology"/>
<comment type="caution">
    <text evidence="8">The sequence shown here is derived from an EMBL/GenBank/DDBJ whole genome shotgun (WGS) entry which is preliminary data.</text>
</comment>
<dbReference type="PANTHER" id="PTHR46566:SF5">
    <property type="entry name" value="1-PHOSPHOFRUCTOKINASE"/>
    <property type="match status" value="1"/>
</dbReference>
<keyword evidence="9" id="KW-1185">Reference proteome</keyword>
<keyword evidence="5" id="KW-0067">ATP-binding</keyword>
<dbReference type="PROSITE" id="PS00584">
    <property type="entry name" value="PFKB_KINASES_2"/>
    <property type="match status" value="1"/>
</dbReference>
<evidence type="ECO:0000256" key="4">
    <source>
        <dbReference type="ARBA" id="ARBA00022777"/>
    </source>
</evidence>
<evidence type="ECO:0000256" key="3">
    <source>
        <dbReference type="ARBA" id="ARBA00022741"/>
    </source>
</evidence>
<dbReference type="InterPro" id="IPR002173">
    <property type="entry name" value="Carboh/pur_kinase_PfkB_CS"/>
</dbReference>
<dbReference type="RefSeq" id="WP_377860654.1">
    <property type="nucleotide sequence ID" value="NZ_JBHLZU010000027.1"/>
</dbReference>
<dbReference type="InterPro" id="IPR029056">
    <property type="entry name" value="Ribokinase-like"/>
</dbReference>
<organism evidence="8 9">
    <name type="scientific">Allokutzneria oryzae</name>
    <dbReference type="NCBI Taxonomy" id="1378989"/>
    <lineage>
        <taxon>Bacteria</taxon>
        <taxon>Bacillati</taxon>
        <taxon>Actinomycetota</taxon>
        <taxon>Actinomycetes</taxon>
        <taxon>Pseudonocardiales</taxon>
        <taxon>Pseudonocardiaceae</taxon>
        <taxon>Allokutzneria</taxon>
    </lineage>
</organism>
<evidence type="ECO:0000313" key="9">
    <source>
        <dbReference type="Proteomes" id="UP001589693"/>
    </source>
</evidence>
<feature type="domain" description="Carbohydrate kinase PfkB" evidence="7">
    <location>
        <begin position="12"/>
        <end position="278"/>
    </location>
</feature>
<dbReference type="SUPFAM" id="SSF53613">
    <property type="entry name" value="Ribokinase-like"/>
    <property type="match status" value="1"/>
</dbReference>
<keyword evidence="3" id="KW-0547">Nucleotide-binding</keyword>
<dbReference type="PANTHER" id="PTHR46566">
    <property type="entry name" value="1-PHOSPHOFRUCTOKINASE-RELATED"/>
    <property type="match status" value="1"/>
</dbReference>
<comment type="similarity">
    <text evidence="1">Belongs to the carbohydrate kinase PfkB family.</text>
</comment>
<dbReference type="PIRSF" id="PIRSF000535">
    <property type="entry name" value="1PFK/6PFK/LacC"/>
    <property type="match status" value="1"/>
</dbReference>
<gene>
    <name evidence="8" type="ORF">ACFFQA_32635</name>
</gene>
<protein>
    <submittedName>
        <fullName evidence="8">1-phosphofructokinase family hexose kinase</fullName>
    </submittedName>
</protein>
<keyword evidence="4" id="KW-0418">Kinase</keyword>
<dbReference type="PROSITE" id="PS00583">
    <property type="entry name" value="PFKB_KINASES_1"/>
    <property type="match status" value="1"/>
</dbReference>
<dbReference type="NCBIfam" id="TIGR03168">
    <property type="entry name" value="1-PFK"/>
    <property type="match status" value="1"/>
</dbReference>